<name>A0A6M1SVW2_9BACT</name>
<evidence type="ECO:0000313" key="2">
    <source>
        <dbReference type="EMBL" id="NGP88038.1"/>
    </source>
</evidence>
<reference evidence="2 3" key="1">
    <citation type="submission" date="2020-02" db="EMBL/GenBank/DDBJ databases">
        <title>Aliifodinibius halophilus 2W32, complete genome.</title>
        <authorList>
            <person name="Li Y."/>
            <person name="Wu S."/>
        </authorList>
    </citation>
    <scope>NUCLEOTIDE SEQUENCE [LARGE SCALE GENOMIC DNA]</scope>
    <source>
        <strain evidence="2 3">2W32</strain>
    </source>
</reference>
<dbReference type="AlphaFoldDB" id="A0A6M1SVW2"/>
<keyword evidence="3" id="KW-1185">Reference proteome</keyword>
<gene>
    <name evidence="2" type="ORF">G3569_06705</name>
</gene>
<proteinExistence type="predicted"/>
<evidence type="ECO:0000313" key="3">
    <source>
        <dbReference type="Proteomes" id="UP000479132"/>
    </source>
</evidence>
<dbReference type="Proteomes" id="UP000479132">
    <property type="component" value="Unassembled WGS sequence"/>
</dbReference>
<organism evidence="2 3">
    <name type="scientific">Fodinibius halophilus</name>
    <dbReference type="NCBI Taxonomy" id="1736908"/>
    <lineage>
        <taxon>Bacteria</taxon>
        <taxon>Pseudomonadati</taxon>
        <taxon>Balneolota</taxon>
        <taxon>Balneolia</taxon>
        <taxon>Balneolales</taxon>
        <taxon>Balneolaceae</taxon>
        <taxon>Fodinibius</taxon>
    </lineage>
</organism>
<dbReference type="RefSeq" id="WP_165267367.1">
    <property type="nucleotide sequence ID" value="NZ_JAALLS010000007.1"/>
</dbReference>
<evidence type="ECO:0000256" key="1">
    <source>
        <dbReference type="SAM" id="Phobius"/>
    </source>
</evidence>
<keyword evidence="1" id="KW-0812">Transmembrane</keyword>
<accession>A0A6M1SVW2</accession>
<feature type="transmembrane region" description="Helical" evidence="1">
    <location>
        <begin position="12"/>
        <end position="31"/>
    </location>
</feature>
<dbReference type="EMBL" id="JAALLS010000007">
    <property type="protein sequence ID" value="NGP88038.1"/>
    <property type="molecule type" value="Genomic_DNA"/>
</dbReference>
<keyword evidence="1" id="KW-0472">Membrane</keyword>
<feature type="transmembrane region" description="Helical" evidence="1">
    <location>
        <begin position="132"/>
        <end position="151"/>
    </location>
</feature>
<feature type="transmembrane region" description="Helical" evidence="1">
    <location>
        <begin position="43"/>
        <end position="68"/>
    </location>
</feature>
<sequence>MKNLTATGLRLIAIWALLQALGYIQFLPVYFTDQYQNVNAAGLGMLIVFLIYITAAAILFFKAPAIAIKMSGNFEEPQLQINNYQKFTAILFAAVGLLIFFNALETFSYSVGNIYNDRAMNPQAPNRLFREIRILLFGGGIQIILGAGLFVGGKKIANWWHNFRNWT</sequence>
<comment type="caution">
    <text evidence="2">The sequence shown here is derived from an EMBL/GenBank/DDBJ whole genome shotgun (WGS) entry which is preliminary data.</text>
</comment>
<feature type="transmembrane region" description="Helical" evidence="1">
    <location>
        <begin position="89"/>
        <end position="112"/>
    </location>
</feature>
<keyword evidence="1" id="KW-1133">Transmembrane helix</keyword>
<protein>
    <submittedName>
        <fullName evidence="2">Uncharacterized protein</fullName>
    </submittedName>
</protein>